<dbReference type="STRING" id="765911.Thivi_1013"/>
<dbReference type="InterPro" id="IPR036909">
    <property type="entry name" value="Cyt_c-like_dom_sf"/>
</dbReference>
<dbReference type="PROSITE" id="PS51007">
    <property type="entry name" value="CYTC"/>
    <property type="match status" value="1"/>
</dbReference>
<evidence type="ECO:0000313" key="7">
    <source>
        <dbReference type="EMBL" id="AFL73044.1"/>
    </source>
</evidence>
<evidence type="ECO:0000256" key="3">
    <source>
        <dbReference type="ARBA" id="ARBA00023004"/>
    </source>
</evidence>
<sequence>MKPRLLAAFFIGSALLVIAIRAQEGDLINGQRIYAAKMCNLCHTLAGESGPMAELGGPLDGIGTKRDAAWIRLYLKDPMAALPEAKMPRIDLTDQEIADLTAFLRGCRQK</sequence>
<evidence type="ECO:0000256" key="4">
    <source>
        <dbReference type="PROSITE-ProRule" id="PRU00433"/>
    </source>
</evidence>
<accession>I3Y7S6</accession>
<evidence type="ECO:0000256" key="2">
    <source>
        <dbReference type="ARBA" id="ARBA00022723"/>
    </source>
</evidence>
<protein>
    <submittedName>
        <fullName evidence="7">Cytochrome c2</fullName>
    </submittedName>
</protein>
<dbReference type="KEGG" id="tvi:Thivi_1013"/>
<dbReference type="Gene3D" id="1.10.760.10">
    <property type="entry name" value="Cytochrome c-like domain"/>
    <property type="match status" value="1"/>
</dbReference>
<dbReference type="SUPFAM" id="SSF46626">
    <property type="entry name" value="Cytochrome c"/>
    <property type="match status" value="1"/>
</dbReference>
<dbReference type="GO" id="GO:0009055">
    <property type="term" value="F:electron transfer activity"/>
    <property type="evidence" value="ECO:0007669"/>
    <property type="project" value="InterPro"/>
</dbReference>
<reference evidence="7 8" key="1">
    <citation type="submission" date="2012-06" db="EMBL/GenBank/DDBJ databases">
        <title>Complete sequence of Thiocystis violascens DSM 198.</title>
        <authorList>
            <consortium name="US DOE Joint Genome Institute"/>
            <person name="Lucas S."/>
            <person name="Han J."/>
            <person name="Lapidus A."/>
            <person name="Cheng J.-F."/>
            <person name="Goodwin L."/>
            <person name="Pitluck S."/>
            <person name="Peters L."/>
            <person name="Ovchinnikova G."/>
            <person name="Teshima H."/>
            <person name="Detter J.C."/>
            <person name="Han C."/>
            <person name="Tapia R."/>
            <person name="Land M."/>
            <person name="Hauser L."/>
            <person name="Kyrpides N."/>
            <person name="Ivanova N."/>
            <person name="Pagani I."/>
            <person name="Vogl K."/>
            <person name="Liu Z."/>
            <person name="Frigaard N.-U."/>
            <person name="Bryant D."/>
            <person name="Woyke T."/>
        </authorList>
    </citation>
    <scope>NUCLEOTIDE SEQUENCE [LARGE SCALE GENOMIC DNA]</scope>
    <source>
        <strain evidence="8">ATCC 17096 / DSM 198 / 6111</strain>
    </source>
</reference>
<feature type="signal peptide" evidence="5">
    <location>
        <begin position="1"/>
        <end position="22"/>
    </location>
</feature>
<dbReference type="OrthoDB" id="9809720at2"/>
<keyword evidence="2 4" id="KW-0479">Metal-binding</keyword>
<dbReference type="AlphaFoldDB" id="I3Y7S6"/>
<proteinExistence type="predicted"/>
<dbReference type="Pfam" id="PF00034">
    <property type="entry name" value="Cytochrom_C"/>
    <property type="match status" value="1"/>
</dbReference>
<dbReference type="EMBL" id="CP003154">
    <property type="protein sequence ID" value="AFL73044.1"/>
    <property type="molecule type" value="Genomic_DNA"/>
</dbReference>
<name>I3Y7S6_THIV6</name>
<evidence type="ECO:0000256" key="5">
    <source>
        <dbReference type="SAM" id="SignalP"/>
    </source>
</evidence>
<organism evidence="7 8">
    <name type="scientific">Thiocystis violascens (strain ATCC 17096 / DSM 198 / 6111)</name>
    <name type="common">Chromatium violascens</name>
    <dbReference type="NCBI Taxonomy" id="765911"/>
    <lineage>
        <taxon>Bacteria</taxon>
        <taxon>Pseudomonadati</taxon>
        <taxon>Pseudomonadota</taxon>
        <taxon>Gammaproteobacteria</taxon>
        <taxon>Chromatiales</taxon>
        <taxon>Chromatiaceae</taxon>
        <taxon>Thiocystis</taxon>
    </lineage>
</organism>
<evidence type="ECO:0000259" key="6">
    <source>
        <dbReference type="PROSITE" id="PS51007"/>
    </source>
</evidence>
<feature type="chain" id="PRO_5003682777" evidence="5">
    <location>
        <begin position="23"/>
        <end position="110"/>
    </location>
</feature>
<evidence type="ECO:0000256" key="1">
    <source>
        <dbReference type="ARBA" id="ARBA00022617"/>
    </source>
</evidence>
<evidence type="ECO:0000313" key="8">
    <source>
        <dbReference type="Proteomes" id="UP000006062"/>
    </source>
</evidence>
<keyword evidence="8" id="KW-1185">Reference proteome</keyword>
<dbReference type="RefSeq" id="WP_014777529.1">
    <property type="nucleotide sequence ID" value="NC_018012.1"/>
</dbReference>
<dbReference type="GO" id="GO:0046872">
    <property type="term" value="F:metal ion binding"/>
    <property type="evidence" value="ECO:0007669"/>
    <property type="project" value="UniProtKB-KW"/>
</dbReference>
<dbReference type="eggNOG" id="COG2010">
    <property type="taxonomic scope" value="Bacteria"/>
</dbReference>
<dbReference type="Proteomes" id="UP000006062">
    <property type="component" value="Chromosome"/>
</dbReference>
<gene>
    <name evidence="7" type="ordered locus">Thivi_1013</name>
</gene>
<feature type="domain" description="Cytochrome c" evidence="6">
    <location>
        <begin position="25"/>
        <end position="108"/>
    </location>
</feature>
<dbReference type="HOGENOM" id="CLU_2169943_0_0_6"/>
<dbReference type="GO" id="GO:0020037">
    <property type="term" value="F:heme binding"/>
    <property type="evidence" value="ECO:0007669"/>
    <property type="project" value="InterPro"/>
</dbReference>
<keyword evidence="1 4" id="KW-0349">Heme</keyword>
<keyword evidence="3 4" id="KW-0408">Iron</keyword>
<dbReference type="InterPro" id="IPR009056">
    <property type="entry name" value="Cyt_c-like_dom"/>
</dbReference>
<keyword evidence="5" id="KW-0732">Signal</keyword>